<dbReference type="Proteomes" id="UP001195903">
    <property type="component" value="Unassembled WGS sequence"/>
</dbReference>
<dbReference type="InterPro" id="IPR036388">
    <property type="entry name" value="WH-like_DNA-bd_sf"/>
</dbReference>
<evidence type="ECO:0000256" key="2">
    <source>
        <dbReference type="ARBA" id="ARBA00023015"/>
    </source>
</evidence>
<organism evidence="6 7">
    <name type="scientific">Shewanella jiangmenensis</name>
    <dbReference type="NCBI Taxonomy" id="2837387"/>
    <lineage>
        <taxon>Bacteria</taxon>
        <taxon>Pseudomonadati</taxon>
        <taxon>Pseudomonadota</taxon>
        <taxon>Gammaproteobacteria</taxon>
        <taxon>Alteromonadales</taxon>
        <taxon>Shewanellaceae</taxon>
        <taxon>Shewanella</taxon>
    </lineage>
</organism>
<evidence type="ECO:0000256" key="4">
    <source>
        <dbReference type="ARBA" id="ARBA00023163"/>
    </source>
</evidence>
<dbReference type="PANTHER" id="PTHR30118:SF7">
    <property type="entry name" value="TRANSCRIPTIONAL REGULATOR LYSR FAMILY"/>
    <property type="match status" value="1"/>
</dbReference>
<dbReference type="InterPro" id="IPR036390">
    <property type="entry name" value="WH_DNA-bd_sf"/>
</dbReference>
<protein>
    <submittedName>
        <fullName evidence="6">LysR family transcriptional regulator</fullName>
    </submittedName>
</protein>
<dbReference type="CDD" id="cd08417">
    <property type="entry name" value="PBP2_Nitroaromatics_like"/>
    <property type="match status" value="1"/>
</dbReference>
<keyword evidence="7" id="KW-1185">Reference proteome</keyword>
<evidence type="ECO:0000256" key="3">
    <source>
        <dbReference type="ARBA" id="ARBA00023125"/>
    </source>
</evidence>
<name>A0ABS5V5U4_9GAMM</name>
<gene>
    <name evidence="6" type="ORF">KJI95_11955</name>
</gene>
<keyword evidence="3" id="KW-0238">DNA-binding</keyword>
<sequence>MQLDKLARIDLNLLVVLQVLLEEQSVTRAGVRLNLSQSALSKSLNRLRDLLGDPLFSRTAHGLKPTAHALALAKQLPDILQALYQLTRPPHFDPASSTRSFSFAMVESAYETLIPGFIGPLLETAPGLRLNSYMWSEKSLSDLQLGQIDLGIDGIDLKPQSDLGIDSLPEGICHQILYHDIQLCLVRKGHPALALAARGEWDLEYYLALKHVQVRCEGNDWWALDYHLAQNGKQRHLCATVPDFYGAASVCAHTDLVFTLPQSFARHASKLYGLEMLPLPFEFMPLAYVLLWHQRNDGDPGHRWLRELITQSALENFGDSALKNVSGRGRENVGNSQKWTQD</sequence>
<dbReference type="InterPro" id="IPR050389">
    <property type="entry name" value="LysR-type_TF"/>
</dbReference>
<dbReference type="Gene3D" id="3.40.190.10">
    <property type="entry name" value="Periplasmic binding protein-like II"/>
    <property type="match status" value="2"/>
</dbReference>
<evidence type="ECO:0000256" key="1">
    <source>
        <dbReference type="ARBA" id="ARBA00009437"/>
    </source>
</evidence>
<dbReference type="RefSeq" id="WP_214507438.1">
    <property type="nucleotide sequence ID" value="NZ_JAHEPS010000004.1"/>
</dbReference>
<dbReference type="Pfam" id="PF03466">
    <property type="entry name" value="LysR_substrate"/>
    <property type="match status" value="1"/>
</dbReference>
<dbReference type="SUPFAM" id="SSF46785">
    <property type="entry name" value="Winged helix' DNA-binding domain"/>
    <property type="match status" value="1"/>
</dbReference>
<evidence type="ECO:0000259" key="5">
    <source>
        <dbReference type="PROSITE" id="PS50931"/>
    </source>
</evidence>
<keyword evidence="2" id="KW-0805">Transcription regulation</keyword>
<accession>A0ABS5V5U4</accession>
<dbReference type="EMBL" id="JAHEPS010000004">
    <property type="protein sequence ID" value="MBT1445235.1"/>
    <property type="molecule type" value="Genomic_DNA"/>
</dbReference>
<evidence type="ECO:0000313" key="7">
    <source>
        <dbReference type="Proteomes" id="UP001195903"/>
    </source>
</evidence>
<evidence type="ECO:0000313" key="6">
    <source>
        <dbReference type="EMBL" id="MBT1445235.1"/>
    </source>
</evidence>
<dbReference type="InterPro" id="IPR037402">
    <property type="entry name" value="YidZ_PBP2"/>
</dbReference>
<dbReference type="Gene3D" id="1.10.10.10">
    <property type="entry name" value="Winged helix-like DNA-binding domain superfamily/Winged helix DNA-binding domain"/>
    <property type="match status" value="1"/>
</dbReference>
<comment type="caution">
    <text evidence="6">The sequence shown here is derived from an EMBL/GenBank/DDBJ whole genome shotgun (WGS) entry which is preliminary data.</text>
</comment>
<feature type="domain" description="HTH lysR-type" evidence="5">
    <location>
        <begin position="9"/>
        <end position="66"/>
    </location>
</feature>
<keyword evidence="4" id="KW-0804">Transcription</keyword>
<dbReference type="PANTHER" id="PTHR30118">
    <property type="entry name" value="HTH-TYPE TRANSCRIPTIONAL REGULATOR LEUO-RELATED"/>
    <property type="match status" value="1"/>
</dbReference>
<dbReference type="PRINTS" id="PR00039">
    <property type="entry name" value="HTHLYSR"/>
</dbReference>
<dbReference type="InterPro" id="IPR000847">
    <property type="entry name" value="LysR_HTH_N"/>
</dbReference>
<dbReference type="PROSITE" id="PS50931">
    <property type="entry name" value="HTH_LYSR"/>
    <property type="match status" value="1"/>
</dbReference>
<reference evidence="6 7" key="1">
    <citation type="submission" date="2021-05" db="EMBL/GenBank/DDBJ databases">
        <title>Shewanella sp. JM162201.</title>
        <authorList>
            <person name="Xu S."/>
            <person name="Li A."/>
        </authorList>
    </citation>
    <scope>NUCLEOTIDE SEQUENCE [LARGE SCALE GENOMIC DNA]</scope>
    <source>
        <strain evidence="6 7">JM162201</strain>
    </source>
</reference>
<dbReference type="SUPFAM" id="SSF53850">
    <property type="entry name" value="Periplasmic binding protein-like II"/>
    <property type="match status" value="1"/>
</dbReference>
<dbReference type="InterPro" id="IPR005119">
    <property type="entry name" value="LysR_subst-bd"/>
</dbReference>
<proteinExistence type="inferred from homology"/>
<comment type="similarity">
    <text evidence="1">Belongs to the LysR transcriptional regulatory family.</text>
</comment>
<dbReference type="Pfam" id="PF00126">
    <property type="entry name" value="HTH_1"/>
    <property type="match status" value="1"/>
</dbReference>